<proteinExistence type="inferred from homology"/>
<organism evidence="8 9">
    <name type="scientific">Mesorhizobium tamadayense</name>
    <dbReference type="NCBI Taxonomy" id="425306"/>
    <lineage>
        <taxon>Bacteria</taxon>
        <taxon>Pseudomonadati</taxon>
        <taxon>Pseudomonadota</taxon>
        <taxon>Alphaproteobacteria</taxon>
        <taxon>Hyphomicrobiales</taxon>
        <taxon>Phyllobacteriaceae</taxon>
        <taxon>Mesorhizobium</taxon>
    </lineage>
</organism>
<comment type="function">
    <text evidence="6">Ligates lysine onto the cytidine present at position 34 of the AUA codon-specific tRNA(Ile) that contains the anticodon CAU, in an ATP-dependent manner. Cytidine is converted to lysidine, thus changing the amino acid specificity of the tRNA from methionine to isoleucine.</text>
</comment>
<evidence type="ECO:0000256" key="5">
    <source>
        <dbReference type="ARBA" id="ARBA00048539"/>
    </source>
</evidence>
<reference evidence="8 9" key="1">
    <citation type="submission" date="2018-11" db="EMBL/GenBank/DDBJ databases">
        <title>the genome of Mesorhizobium tamadayense DSM 28320.</title>
        <authorList>
            <person name="Gao J."/>
        </authorList>
    </citation>
    <scope>NUCLEOTIDE SEQUENCE [LARGE SCALE GENOMIC DNA]</scope>
    <source>
        <strain evidence="8 9">DSM 28320</strain>
    </source>
</reference>
<name>A0A3P3FBW4_9HYPH</name>
<evidence type="ECO:0000313" key="8">
    <source>
        <dbReference type="EMBL" id="RRH96163.1"/>
    </source>
</evidence>
<dbReference type="SUPFAM" id="SSF52402">
    <property type="entry name" value="Adenine nucleotide alpha hydrolases-like"/>
    <property type="match status" value="1"/>
</dbReference>
<dbReference type="PANTHER" id="PTHR43033:SF1">
    <property type="entry name" value="TRNA(ILE)-LYSIDINE SYNTHASE-RELATED"/>
    <property type="match status" value="1"/>
</dbReference>
<dbReference type="HAMAP" id="MF_01161">
    <property type="entry name" value="tRNA_Ile_lys_synt"/>
    <property type="match status" value="1"/>
</dbReference>
<evidence type="ECO:0000256" key="2">
    <source>
        <dbReference type="ARBA" id="ARBA00022694"/>
    </source>
</evidence>
<keyword evidence="4 6" id="KW-0067">ATP-binding</keyword>
<dbReference type="Gene3D" id="3.40.50.620">
    <property type="entry name" value="HUPs"/>
    <property type="match status" value="1"/>
</dbReference>
<dbReference type="RefSeq" id="WP_125002829.1">
    <property type="nucleotide sequence ID" value="NZ_RQXT01000032.1"/>
</dbReference>
<accession>A0A3P3FBW4</accession>
<dbReference type="GO" id="GO:0032267">
    <property type="term" value="F:tRNA(Ile)-lysidine synthase activity"/>
    <property type="evidence" value="ECO:0007669"/>
    <property type="project" value="UniProtKB-EC"/>
</dbReference>
<comment type="domain">
    <text evidence="6">The N-terminal region contains the highly conserved SGGXDS motif, predicted to be a P-loop motif involved in ATP binding.</text>
</comment>
<dbReference type="GO" id="GO:0005737">
    <property type="term" value="C:cytoplasm"/>
    <property type="evidence" value="ECO:0007669"/>
    <property type="project" value="UniProtKB-SubCell"/>
</dbReference>
<dbReference type="CDD" id="cd01992">
    <property type="entry name" value="TilS_N"/>
    <property type="match status" value="1"/>
</dbReference>
<keyword evidence="1 6" id="KW-0436">Ligase</keyword>
<dbReference type="AlphaFoldDB" id="A0A3P3FBW4"/>
<dbReference type="Pfam" id="PF01171">
    <property type="entry name" value="ATP_bind_3"/>
    <property type="match status" value="1"/>
</dbReference>
<evidence type="ECO:0000259" key="7">
    <source>
        <dbReference type="Pfam" id="PF01171"/>
    </source>
</evidence>
<dbReference type="InterPro" id="IPR011063">
    <property type="entry name" value="TilS/TtcA_N"/>
</dbReference>
<dbReference type="Proteomes" id="UP000273786">
    <property type="component" value="Unassembled WGS sequence"/>
</dbReference>
<keyword evidence="3 6" id="KW-0547">Nucleotide-binding</keyword>
<dbReference type="NCBIfam" id="TIGR02432">
    <property type="entry name" value="lysidine_TilS_N"/>
    <property type="match status" value="1"/>
</dbReference>
<comment type="subcellular location">
    <subcellularLocation>
        <location evidence="6">Cytoplasm</location>
    </subcellularLocation>
</comment>
<keyword evidence="6" id="KW-0963">Cytoplasm</keyword>
<dbReference type="InterPro" id="IPR014729">
    <property type="entry name" value="Rossmann-like_a/b/a_fold"/>
</dbReference>
<feature type="domain" description="tRNA(Ile)-lysidine/2-thiocytidine synthase N-terminal" evidence="7">
    <location>
        <begin position="23"/>
        <end position="201"/>
    </location>
</feature>
<protein>
    <recommendedName>
        <fullName evidence="6">tRNA(Ile)-lysidine synthase</fullName>
        <ecNumber evidence="6">6.3.4.19</ecNumber>
    </recommendedName>
    <alternativeName>
        <fullName evidence="6">tRNA(Ile)-2-lysyl-cytidine synthase</fullName>
    </alternativeName>
    <alternativeName>
        <fullName evidence="6">tRNA(Ile)-lysidine synthetase</fullName>
    </alternativeName>
</protein>
<dbReference type="GO" id="GO:0005524">
    <property type="term" value="F:ATP binding"/>
    <property type="evidence" value="ECO:0007669"/>
    <property type="project" value="UniProtKB-UniRule"/>
</dbReference>
<comment type="catalytic activity">
    <reaction evidence="5 6">
        <text>cytidine(34) in tRNA(Ile2) + L-lysine + ATP = lysidine(34) in tRNA(Ile2) + AMP + diphosphate + H(+)</text>
        <dbReference type="Rhea" id="RHEA:43744"/>
        <dbReference type="Rhea" id="RHEA-COMP:10625"/>
        <dbReference type="Rhea" id="RHEA-COMP:10670"/>
        <dbReference type="ChEBI" id="CHEBI:15378"/>
        <dbReference type="ChEBI" id="CHEBI:30616"/>
        <dbReference type="ChEBI" id="CHEBI:32551"/>
        <dbReference type="ChEBI" id="CHEBI:33019"/>
        <dbReference type="ChEBI" id="CHEBI:82748"/>
        <dbReference type="ChEBI" id="CHEBI:83665"/>
        <dbReference type="ChEBI" id="CHEBI:456215"/>
        <dbReference type="EC" id="6.3.4.19"/>
    </reaction>
</comment>
<keyword evidence="2 6" id="KW-0819">tRNA processing</keyword>
<dbReference type="OrthoDB" id="9807403at2"/>
<evidence type="ECO:0000256" key="6">
    <source>
        <dbReference type="HAMAP-Rule" id="MF_01161"/>
    </source>
</evidence>
<dbReference type="PANTHER" id="PTHR43033">
    <property type="entry name" value="TRNA(ILE)-LYSIDINE SYNTHASE-RELATED"/>
    <property type="match status" value="1"/>
</dbReference>
<gene>
    <name evidence="6 8" type="primary">tilS</name>
    <name evidence="8" type="ORF">EH240_22855</name>
</gene>
<dbReference type="InterPro" id="IPR012795">
    <property type="entry name" value="tRNA_Ile_lys_synt_N"/>
</dbReference>
<sequence length="452" mass="48076">MLDTGPDLSDRLFSDFDFSNGAIAAVSGGSDSTALLLLLKHHLDRTLPAARLLAVTIDHELRPGSAAEAQAVARLCAEHGIAHRTLIWSGRKPSTGLPAAAREARYRLLAEAAEAEGICLVLTGHTADDQAETVLMRQARDGGRGLAGMAPAMLYDWRTWIARPLLGTRRAALREMLKRRGIGWIEDPTNTNRRFERPRMRISLAGGDGEARFAQAIAKAGQAAAEREELGSRAAAVIGAFASRPASGLIRLDRDFANEDSEAALYALRILLATVGGVSFLVDEARCRALFERLRSGTLCATLSRTVVDTRRTGIFLYREARNLPAVPAENRALWDGRRRITLSDRPDGLVIAPMGAAAKRFAPEGGVPASVLRMALAAEPALWRGGECLDFAGGGAAAPAAAIVPVVSPFARFLPSFDLKPAAAVAALIGAPPLPPSPFRGHDRGGGWAKA</sequence>
<dbReference type="EMBL" id="RQXT01000032">
    <property type="protein sequence ID" value="RRH96163.1"/>
    <property type="molecule type" value="Genomic_DNA"/>
</dbReference>
<dbReference type="GO" id="GO:0006400">
    <property type="term" value="P:tRNA modification"/>
    <property type="evidence" value="ECO:0007669"/>
    <property type="project" value="UniProtKB-UniRule"/>
</dbReference>
<evidence type="ECO:0000313" key="9">
    <source>
        <dbReference type="Proteomes" id="UP000273786"/>
    </source>
</evidence>
<comment type="similarity">
    <text evidence="6">Belongs to the tRNA(Ile)-lysidine synthase family.</text>
</comment>
<keyword evidence="9" id="KW-1185">Reference proteome</keyword>
<feature type="binding site" evidence="6">
    <location>
        <begin position="27"/>
        <end position="32"/>
    </location>
    <ligand>
        <name>ATP</name>
        <dbReference type="ChEBI" id="CHEBI:30616"/>
    </ligand>
</feature>
<evidence type="ECO:0000256" key="1">
    <source>
        <dbReference type="ARBA" id="ARBA00022598"/>
    </source>
</evidence>
<dbReference type="EC" id="6.3.4.19" evidence="6"/>
<evidence type="ECO:0000256" key="3">
    <source>
        <dbReference type="ARBA" id="ARBA00022741"/>
    </source>
</evidence>
<dbReference type="InterPro" id="IPR012094">
    <property type="entry name" value="tRNA_Ile_lys_synt"/>
</dbReference>
<comment type="caution">
    <text evidence="8">The sequence shown here is derived from an EMBL/GenBank/DDBJ whole genome shotgun (WGS) entry which is preliminary data.</text>
</comment>
<evidence type="ECO:0000256" key="4">
    <source>
        <dbReference type="ARBA" id="ARBA00022840"/>
    </source>
</evidence>